<dbReference type="InterPro" id="IPR055170">
    <property type="entry name" value="GFO_IDH_MocA-like_dom"/>
</dbReference>
<feature type="domain" description="Gfo/Idh/MocA-like oxidoreductase N-terminal" evidence="1">
    <location>
        <begin position="3"/>
        <end position="117"/>
    </location>
</feature>
<protein>
    <submittedName>
        <fullName evidence="3">Myo-inositol 2-dehydrogenase</fullName>
        <ecNumber evidence="3">1.1.1.18</ecNumber>
    </submittedName>
</protein>
<dbReference type="GO" id="GO:0000166">
    <property type="term" value="F:nucleotide binding"/>
    <property type="evidence" value="ECO:0007669"/>
    <property type="project" value="InterPro"/>
</dbReference>
<dbReference type="Gene3D" id="3.30.360.10">
    <property type="entry name" value="Dihydrodipicolinate Reductase, domain 2"/>
    <property type="match status" value="1"/>
</dbReference>
<dbReference type="PANTHER" id="PTHR43377:SF1">
    <property type="entry name" value="BILIVERDIN REDUCTASE A"/>
    <property type="match status" value="1"/>
</dbReference>
<dbReference type="GO" id="GO:0050112">
    <property type="term" value="F:inositol 2-dehydrogenase (NAD+) activity"/>
    <property type="evidence" value="ECO:0007669"/>
    <property type="project" value="UniProtKB-EC"/>
</dbReference>
<gene>
    <name evidence="3" type="ORF">AVDCRST_MAG86-2892</name>
</gene>
<evidence type="ECO:0000259" key="1">
    <source>
        <dbReference type="Pfam" id="PF01408"/>
    </source>
</evidence>
<dbReference type="SUPFAM" id="SSF51735">
    <property type="entry name" value="NAD(P)-binding Rossmann-fold domains"/>
    <property type="match status" value="1"/>
</dbReference>
<keyword evidence="3" id="KW-0560">Oxidoreductase</keyword>
<sequence length="338" mass="36571">MRRVGIIGAGLIGSWHAARWQNLPVEFVGFYDHTPENAERAAQEFGVSTFNSLDALLTNVDLVDVCTPTSAHKEGVLAAAAAGKAVVCEKPIARHLKDAEEMIAACETAGVPLFIAHVVRFFPQYAKAKALQDTGELGRPGVLRTVRAGSFPRPDPDTWYNSFEEGGGVVMDLSIHDLDFARWLFGDVERVFARGLTFADESMRDHSLITLRFKNGAIGHIEGSWASPPGQFRTALEIAGEGTLLEWDSSDPSPFTVQVDAAKTGDEKIPGADNPLAEADDPYYLELKHVLESLDADEPFLISPHDGLMALKLSLAAIESIKTGQPVAVEGFTEEVTA</sequence>
<dbReference type="InterPro" id="IPR051450">
    <property type="entry name" value="Gfo/Idh/MocA_Oxidoreductases"/>
</dbReference>
<dbReference type="Gene3D" id="3.40.50.720">
    <property type="entry name" value="NAD(P)-binding Rossmann-like Domain"/>
    <property type="match status" value="1"/>
</dbReference>
<evidence type="ECO:0000259" key="2">
    <source>
        <dbReference type="Pfam" id="PF22725"/>
    </source>
</evidence>
<organism evidence="3">
    <name type="scientific">uncultured Truepera sp</name>
    <dbReference type="NCBI Taxonomy" id="543023"/>
    <lineage>
        <taxon>Bacteria</taxon>
        <taxon>Thermotogati</taxon>
        <taxon>Deinococcota</taxon>
        <taxon>Deinococci</taxon>
        <taxon>Trueperales</taxon>
        <taxon>Trueperaceae</taxon>
        <taxon>Truepera</taxon>
        <taxon>environmental samples</taxon>
    </lineage>
</organism>
<dbReference type="EC" id="1.1.1.18" evidence="3"/>
<dbReference type="Pfam" id="PF22725">
    <property type="entry name" value="GFO_IDH_MocA_C3"/>
    <property type="match status" value="1"/>
</dbReference>
<dbReference type="SUPFAM" id="SSF55347">
    <property type="entry name" value="Glyceraldehyde-3-phosphate dehydrogenase-like, C-terminal domain"/>
    <property type="match status" value="1"/>
</dbReference>
<dbReference type="AlphaFoldDB" id="A0A6J4VL83"/>
<accession>A0A6J4VL83</accession>
<dbReference type="InterPro" id="IPR000683">
    <property type="entry name" value="Gfo/Idh/MocA-like_OxRdtase_N"/>
</dbReference>
<feature type="domain" description="GFO/IDH/MocA-like oxidoreductase" evidence="2">
    <location>
        <begin position="125"/>
        <end position="241"/>
    </location>
</feature>
<evidence type="ECO:0000313" key="3">
    <source>
        <dbReference type="EMBL" id="CAA9581610.1"/>
    </source>
</evidence>
<reference evidence="3" key="1">
    <citation type="submission" date="2020-02" db="EMBL/GenBank/DDBJ databases">
        <authorList>
            <person name="Meier V. D."/>
        </authorList>
    </citation>
    <scope>NUCLEOTIDE SEQUENCE</scope>
    <source>
        <strain evidence="3">AVDCRST_MAG86</strain>
    </source>
</reference>
<proteinExistence type="predicted"/>
<dbReference type="EMBL" id="CADCWP010000261">
    <property type="protein sequence ID" value="CAA9581610.1"/>
    <property type="molecule type" value="Genomic_DNA"/>
</dbReference>
<name>A0A6J4VL83_9DEIN</name>
<dbReference type="Pfam" id="PF01408">
    <property type="entry name" value="GFO_IDH_MocA"/>
    <property type="match status" value="1"/>
</dbReference>
<dbReference type="InterPro" id="IPR036291">
    <property type="entry name" value="NAD(P)-bd_dom_sf"/>
</dbReference>
<dbReference type="PANTHER" id="PTHR43377">
    <property type="entry name" value="BILIVERDIN REDUCTASE A"/>
    <property type="match status" value="1"/>
</dbReference>